<sequence length="594" mass="67686">MTPACIRFINIPELVAYITPLISRHDLVQLARVNHAFNSTCIPLIWQTLDLQDNAISNRLLNSPQALQAFSRNINSIHAVVWKPNFSWYYIHALWTYLNSAPLPEEHQTISTAVLTHQQWGSMQLRPFSSLVPLPPLLSLSQFKACMTNFPGDKLPPEVPVYDPGRHLHQILWLLRLNSDTLTSLDLTQMNFRSLRVVRDISRTISQLRCLRTLRLGAEPISSHSRQAFDTFFFSCPSSLVDLDFVCRIVESKFVYSLDPTLGDWDFDQGPIVLREVPLLRLKRLGIPAMHHDDLAPVFRIVLEQCPFLEALAIPNLGLLSDDTLFAIASIGELCPHISELSFPEGCLVEHAMMILDGLPRQQLKSLCFRYYQDPDPEPMIATWVQHSNTLQKIELSNCTQVGSIVIQAALTTCEALEWVCTKLRELEIVVWVTANGMSPDYISDQSKVTWEEADHHHWETLGKLYSQIGALTRLEILDLRAVGQVDIPIDHNERVYFHQPSETCLPGLLALEDPSTGQIGYLSKFEPLTRLRELRGSFVWTQKNVQDRIGNREVDWFVDNLPALEVATFKGKDYSEHLQSLELRRPDLKVCQS</sequence>
<evidence type="ECO:0000313" key="2">
    <source>
        <dbReference type="Proteomes" id="UP001194580"/>
    </source>
</evidence>
<dbReference type="Proteomes" id="UP001194580">
    <property type="component" value="Unassembled WGS sequence"/>
</dbReference>
<name>A0AAD4H4X8_9FUNG</name>
<proteinExistence type="predicted"/>
<dbReference type="EMBL" id="JAAAIL010000942">
    <property type="protein sequence ID" value="KAG0272360.1"/>
    <property type="molecule type" value="Genomic_DNA"/>
</dbReference>
<comment type="caution">
    <text evidence="1">The sequence shown here is derived from an EMBL/GenBank/DDBJ whole genome shotgun (WGS) entry which is preliminary data.</text>
</comment>
<dbReference type="InterPro" id="IPR032675">
    <property type="entry name" value="LRR_dom_sf"/>
</dbReference>
<dbReference type="SUPFAM" id="SSF52047">
    <property type="entry name" value="RNI-like"/>
    <property type="match status" value="1"/>
</dbReference>
<protein>
    <recommendedName>
        <fullName evidence="3">F-box domain-containing protein</fullName>
    </recommendedName>
</protein>
<gene>
    <name evidence="1" type="ORF">BGZ95_011902</name>
</gene>
<dbReference type="Gene3D" id="3.80.10.10">
    <property type="entry name" value="Ribonuclease Inhibitor"/>
    <property type="match status" value="1"/>
</dbReference>
<keyword evidence="2" id="KW-1185">Reference proteome</keyword>
<evidence type="ECO:0000313" key="1">
    <source>
        <dbReference type="EMBL" id="KAG0272360.1"/>
    </source>
</evidence>
<evidence type="ECO:0008006" key="3">
    <source>
        <dbReference type="Google" id="ProtNLM"/>
    </source>
</evidence>
<dbReference type="AlphaFoldDB" id="A0AAD4H4X8"/>
<accession>A0AAD4H4X8</accession>
<reference evidence="1" key="1">
    <citation type="journal article" date="2020" name="Fungal Divers.">
        <title>Resolving the Mortierellaceae phylogeny through synthesis of multi-gene phylogenetics and phylogenomics.</title>
        <authorList>
            <person name="Vandepol N."/>
            <person name="Liber J."/>
            <person name="Desiro A."/>
            <person name="Na H."/>
            <person name="Kennedy M."/>
            <person name="Barry K."/>
            <person name="Grigoriev I.V."/>
            <person name="Miller A.N."/>
            <person name="O'Donnell K."/>
            <person name="Stajich J.E."/>
            <person name="Bonito G."/>
        </authorList>
    </citation>
    <scope>NUCLEOTIDE SEQUENCE</scope>
    <source>
        <strain evidence="1">NRRL 28262</strain>
    </source>
</reference>
<organism evidence="1 2">
    <name type="scientific">Linnemannia exigua</name>
    <dbReference type="NCBI Taxonomy" id="604196"/>
    <lineage>
        <taxon>Eukaryota</taxon>
        <taxon>Fungi</taxon>
        <taxon>Fungi incertae sedis</taxon>
        <taxon>Mucoromycota</taxon>
        <taxon>Mortierellomycotina</taxon>
        <taxon>Mortierellomycetes</taxon>
        <taxon>Mortierellales</taxon>
        <taxon>Mortierellaceae</taxon>
        <taxon>Linnemannia</taxon>
    </lineage>
</organism>